<dbReference type="OrthoDB" id="5667at2759"/>
<dbReference type="InterPro" id="IPR011701">
    <property type="entry name" value="MFS"/>
</dbReference>
<evidence type="ECO:0000256" key="4">
    <source>
        <dbReference type="ARBA" id="ARBA00022692"/>
    </source>
</evidence>
<reference evidence="10 11" key="1">
    <citation type="submission" date="2016-04" db="EMBL/GenBank/DDBJ databases">
        <title>A degradative enzymes factory behind the ericoid mycorrhizal symbiosis.</title>
        <authorList>
            <consortium name="DOE Joint Genome Institute"/>
            <person name="Martino E."/>
            <person name="Morin E."/>
            <person name="Grelet G."/>
            <person name="Kuo A."/>
            <person name="Kohler A."/>
            <person name="Daghino S."/>
            <person name="Barry K."/>
            <person name="Choi C."/>
            <person name="Cichocki N."/>
            <person name="Clum A."/>
            <person name="Copeland A."/>
            <person name="Hainaut M."/>
            <person name="Haridas S."/>
            <person name="Labutti K."/>
            <person name="Lindquist E."/>
            <person name="Lipzen A."/>
            <person name="Khouja H.-R."/>
            <person name="Murat C."/>
            <person name="Ohm R."/>
            <person name="Olson A."/>
            <person name="Spatafora J."/>
            <person name="Veneault-Fourrey C."/>
            <person name="Henrissat B."/>
            <person name="Grigoriev I."/>
            <person name="Martin F."/>
            <person name="Perotto S."/>
        </authorList>
    </citation>
    <scope>NUCLEOTIDE SEQUENCE [LARGE SCALE GENOMIC DNA]</scope>
    <source>
        <strain evidence="10 11">F</strain>
    </source>
</reference>
<dbReference type="EMBL" id="KZ613943">
    <property type="protein sequence ID" value="PMD42251.1"/>
    <property type="molecule type" value="Genomic_DNA"/>
</dbReference>
<evidence type="ECO:0000256" key="2">
    <source>
        <dbReference type="ARBA" id="ARBA00006727"/>
    </source>
</evidence>
<evidence type="ECO:0000256" key="8">
    <source>
        <dbReference type="SAM" id="Phobius"/>
    </source>
</evidence>
<sequence length="442" mass="47741">MEKEPGTNATVAGDSSSLEKGAGKISNDDIQEQQPKHAELPDLPEGGTKAYLAVIGAFAGMFVSFGWVNCLAIFQAEYQTNQLKDYTSSEVSWITSTEFFCMLFVSPLSGRLFDQYGPRLPIAIGSFMHVFGIMMTSLSTKYYQFVLSQSICSGIGASLIFTPVIAAPMTYFRKRRAIAGGLAVAGSSLGGVIFPLMVVHLLPKVGFPWTMRICAFLILGLLIVTNLTISSYLQHKPRPFKLSQYIGPLRELNFLLMCICSFFLYWGMFVPLNYIVTSAIHDGMSITMAFNLIPILNGASFIGRTLPNVLADKYGRFNVMTLMILFSTIIVLGLWLPGHSHAAIIVFAALFGIGSGACIGLGPVLIMNISPMQEAGYRMGTVMAIAGLGTLTSPPIGGAIVARHGGSYVFACVFSGVGYLVSLLGILVLRGRIAEWKIAVKV</sequence>
<accession>A0A2J6RUP8</accession>
<feature type="transmembrane region" description="Helical" evidence="8">
    <location>
        <begin position="379"/>
        <end position="402"/>
    </location>
</feature>
<feature type="transmembrane region" description="Helical" evidence="8">
    <location>
        <begin position="288"/>
        <end position="306"/>
    </location>
</feature>
<dbReference type="GO" id="GO:0022857">
    <property type="term" value="F:transmembrane transporter activity"/>
    <property type="evidence" value="ECO:0007669"/>
    <property type="project" value="InterPro"/>
</dbReference>
<comment type="similarity">
    <text evidence="2">Belongs to the major facilitator superfamily. Monocarboxylate porter (TC 2.A.1.13) family.</text>
</comment>
<proteinExistence type="inferred from homology"/>
<dbReference type="Gene3D" id="1.20.1250.20">
    <property type="entry name" value="MFS general substrate transporter like domains"/>
    <property type="match status" value="2"/>
</dbReference>
<dbReference type="CDD" id="cd17352">
    <property type="entry name" value="MFS_MCT_SLC16"/>
    <property type="match status" value="1"/>
</dbReference>
<gene>
    <name evidence="10" type="ORF">L207DRAFT_485730</name>
</gene>
<name>A0A2J6RUP8_HYAVF</name>
<evidence type="ECO:0000259" key="9">
    <source>
        <dbReference type="PROSITE" id="PS50850"/>
    </source>
</evidence>
<evidence type="ECO:0000313" key="10">
    <source>
        <dbReference type="EMBL" id="PMD42251.1"/>
    </source>
</evidence>
<dbReference type="AlphaFoldDB" id="A0A2J6RUP8"/>
<evidence type="ECO:0000256" key="1">
    <source>
        <dbReference type="ARBA" id="ARBA00004141"/>
    </source>
</evidence>
<dbReference type="PANTHER" id="PTHR11360:SF224">
    <property type="entry name" value="MAJOR FACILITATOR SUPERFAMILY (MFS) PROFILE DOMAIN-CONTAINING PROTEIN-RELATED"/>
    <property type="match status" value="1"/>
</dbReference>
<dbReference type="InterPro" id="IPR020846">
    <property type="entry name" value="MFS_dom"/>
</dbReference>
<dbReference type="InterPro" id="IPR036259">
    <property type="entry name" value="MFS_trans_sf"/>
</dbReference>
<feature type="transmembrane region" description="Helical" evidence="8">
    <location>
        <begin position="318"/>
        <end position="336"/>
    </location>
</feature>
<keyword evidence="6 8" id="KW-0472">Membrane</keyword>
<evidence type="ECO:0000256" key="7">
    <source>
        <dbReference type="SAM" id="MobiDB-lite"/>
    </source>
</evidence>
<feature type="region of interest" description="Disordered" evidence="7">
    <location>
        <begin position="1"/>
        <end position="42"/>
    </location>
</feature>
<feature type="transmembrane region" description="Helical" evidence="8">
    <location>
        <begin position="120"/>
        <end position="139"/>
    </location>
</feature>
<evidence type="ECO:0000256" key="5">
    <source>
        <dbReference type="ARBA" id="ARBA00022989"/>
    </source>
</evidence>
<dbReference type="Proteomes" id="UP000235786">
    <property type="component" value="Unassembled WGS sequence"/>
</dbReference>
<comment type="subcellular location">
    <subcellularLocation>
        <location evidence="1">Membrane</location>
        <topology evidence="1">Multi-pass membrane protein</topology>
    </subcellularLocation>
</comment>
<dbReference type="PANTHER" id="PTHR11360">
    <property type="entry name" value="MONOCARBOXYLATE TRANSPORTER"/>
    <property type="match status" value="1"/>
</dbReference>
<feature type="transmembrane region" description="Helical" evidence="8">
    <location>
        <begin position="145"/>
        <end position="166"/>
    </location>
</feature>
<dbReference type="GO" id="GO:0016020">
    <property type="term" value="C:membrane"/>
    <property type="evidence" value="ECO:0007669"/>
    <property type="project" value="UniProtKB-SubCell"/>
</dbReference>
<dbReference type="Pfam" id="PF07690">
    <property type="entry name" value="MFS_1"/>
    <property type="match status" value="1"/>
</dbReference>
<keyword evidence="11" id="KW-1185">Reference proteome</keyword>
<evidence type="ECO:0000313" key="11">
    <source>
        <dbReference type="Proteomes" id="UP000235786"/>
    </source>
</evidence>
<evidence type="ECO:0000256" key="6">
    <source>
        <dbReference type="ARBA" id="ARBA00023136"/>
    </source>
</evidence>
<keyword evidence="4 8" id="KW-0812">Transmembrane</keyword>
<feature type="transmembrane region" description="Helical" evidence="8">
    <location>
        <begin position="178"/>
        <end position="203"/>
    </location>
</feature>
<protein>
    <submittedName>
        <fullName evidence="10">Monocarboxylate permease-like protein</fullName>
    </submittedName>
</protein>
<keyword evidence="5 8" id="KW-1133">Transmembrane helix</keyword>
<feature type="transmembrane region" description="Helical" evidence="8">
    <location>
        <begin position="209"/>
        <end position="233"/>
    </location>
</feature>
<dbReference type="SUPFAM" id="SSF103473">
    <property type="entry name" value="MFS general substrate transporter"/>
    <property type="match status" value="1"/>
</dbReference>
<dbReference type="PROSITE" id="PS50850">
    <property type="entry name" value="MFS"/>
    <property type="match status" value="1"/>
</dbReference>
<feature type="transmembrane region" description="Helical" evidence="8">
    <location>
        <begin position="408"/>
        <end position="429"/>
    </location>
</feature>
<feature type="domain" description="Major facilitator superfamily (MFS) profile" evidence="9">
    <location>
        <begin position="49"/>
        <end position="434"/>
    </location>
</feature>
<dbReference type="InterPro" id="IPR050327">
    <property type="entry name" value="Proton-linked_MCT"/>
</dbReference>
<feature type="transmembrane region" description="Helical" evidence="8">
    <location>
        <begin position="254"/>
        <end position="276"/>
    </location>
</feature>
<feature type="transmembrane region" description="Helical" evidence="8">
    <location>
        <begin position="342"/>
        <end position="367"/>
    </location>
</feature>
<feature type="compositionally biased region" description="Polar residues" evidence="7">
    <location>
        <begin position="7"/>
        <end position="18"/>
    </location>
</feature>
<organism evidence="10 11">
    <name type="scientific">Hyaloscypha variabilis (strain UAMH 11265 / GT02V1 / F)</name>
    <name type="common">Meliniomyces variabilis</name>
    <dbReference type="NCBI Taxonomy" id="1149755"/>
    <lineage>
        <taxon>Eukaryota</taxon>
        <taxon>Fungi</taxon>
        <taxon>Dikarya</taxon>
        <taxon>Ascomycota</taxon>
        <taxon>Pezizomycotina</taxon>
        <taxon>Leotiomycetes</taxon>
        <taxon>Helotiales</taxon>
        <taxon>Hyaloscyphaceae</taxon>
        <taxon>Hyaloscypha</taxon>
        <taxon>Hyaloscypha variabilis</taxon>
    </lineage>
</organism>
<evidence type="ECO:0000256" key="3">
    <source>
        <dbReference type="ARBA" id="ARBA00022448"/>
    </source>
</evidence>
<keyword evidence="3" id="KW-0813">Transport</keyword>
<feature type="transmembrane region" description="Helical" evidence="8">
    <location>
        <begin position="50"/>
        <end position="74"/>
    </location>
</feature>